<dbReference type="PANTHER" id="PTHR37951:SF1">
    <property type="entry name" value="TYPE VI SECRETION SYSTEM COMPONENT TSSA1"/>
    <property type="match status" value="1"/>
</dbReference>
<evidence type="ECO:0000259" key="2">
    <source>
        <dbReference type="Pfam" id="PF06812"/>
    </source>
</evidence>
<dbReference type="InterPro" id="IPR017740">
    <property type="entry name" value="TssA-like"/>
</dbReference>
<accession>A0ABW8K852</accession>
<sequence>MSQYAQARMMETAPTEQAAAIVRDDGGYFERRLGFSFARLLAPLDGPQPAGVPARGSMAFRMIQQLRQSDDMTLPMGAWATEPRRANWPKVSQLAAGTLDTVSKDLQLGAWLLEAELQQCGYAALAPCFTLLRGLCDAWWESLHPRDDGEGFDARCNIVRWINEKLPNTVALLPLVEDDEHMASWSHWELAHYHERLRAVNGDLPDEAQEAASLEDLHVLLAQADAATLRERHAVIGDGRAAIDAFEQALRERLGAETPSLSKLDELLARIEALLRGELARRGPSVLPSAASASGDEANEVADEEGGELRSMADMLGEREHAYQMLAEIGEYLMRIEPHSPVPYLIRRAVAWGGLNAAELYREVFQKGGGRIDVFDLLGEQTDA</sequence>
<organism evidence="3 4">
    <name type="scientific">Dyella koreensis</name>
    <dbReference type="NCBI Taxonomy" id="311235"/>
    <lineage>
        <taxon>Bacteria</taxon>
        <taxon>Pseudomonadati</taxon>
        <taxon>Pseudomonadota</taxon>
        <taxon>Gammaproteobacteria</taxon>
        <taxon>Lysobacterales</taxon>
        <taxon>Rhodanobacteraceae</taxon>
        <taxon>Dyella</taxon>
    </lineage>
</organism>
<evidence type="ECO:0000256" key="1">
    <source>
        <dbReference type="SAM" id="MobiDB-lite"/>
    </source>
</evidence>
<dbReference type="PANTHER" id="PTHR37951">
    <property type="entry name" value="CYTOPLASMIC PROTEIN-RELATED"/>
    <property type="match status" value="1"/>
</dbReference>
<dbReference type="InterPro" id="IPR010657">
    <property type="entry name" value="ImpA_N"/>
</dbReference>
<comment type="caution">
    <text evidence="3">The sequence shown here is derived from an EMBL/GenBank/DDBJ whole genome shotgun (WGS) entry which is preliminary data.</text>
</comment>
<name>A0ABW8K852_9GAMM</name>
<evidence type="ECO:0000313" key="3">
    <source>
        <dbReference type="EMBL" id="MFK2919059.1"/>
    </source>
</evidence>
<dbReference type="Pfam" id="PF06812">
    <property type="entry name" value="ImpA_N"/>
    <property type="match status" value="1"/>
</dbReference>
<dbReference type="RefSeq" id="WP_379983313.1">
    <property type="nucleotide sequence ID" value="NZ_JADIKD010000012.1"/>
</dbReference>
<dbReference type="EMBL" id="JADIKD010000012">
    <property type="protein sequence ID" value="MFK2919059.1"/>
    <property type="molecule type" value="Genomic_DNA"/>
</dbReference>
<dbReference type="NCBIfam" id="TIGR03363">
    <property type="entry name" value="VI_chp_8"/>
    <property type="match status" value="1"/>
</dbReference>
<reference evidence="3 4" key="1">
    <citation type="submission" date="2020-10" db="EMBL/GenBank/DDBJ databases">
        <title>Phylogeny of dyella-like bacteria.</title>
        <authorList>
            <person name="Fu J."/>
        </authorList>
    </citation>
    <scope>NUCLEOTIDE SEQUENCE [LARGE SCALE GENOMIC DNA]</scope>
    <source>
        <strain evidence="3 4">BB4</strain>
    </source>
</reference>
<evidence type="ECO:0000313" key="4">
    <source>
        <dbReference type="Proteomes" id="UP001620408"/>
    </source>
</evidence>
<gene>
    <name evidence="3" type="primary">tssA</name>
    <name evidence="3" type="ORF">ISS97_17445</name>
</gene>
<feature type="region of interest" description="Disordered" evidence="1">
    <location>
        <begin position="285"/>
        <end position="305"/>
    </location>
</feature>
<protein>
    <submittedName>
        <fullName evidence="3">Type VI secretion system protein TssA</fullName>
    </submittedName>
</protein>
<keyword evidence="4" id="KW-1185">Reference proteome</keyword>
<dbReference type="Proteomes" id="UP001620408">
    <property type="component" value="Unassembled WGS sequence"/>
</dbReference>
<proteinExistence type="predicted"/>
<feature type="domain" description="ImpA N-terminal" evidence="2">
    <location>
        <begin position="41"/>
        <end position="163"/>
    </location>
</feature>